<sequence>MANPVFYYNYSKKGRDLKKILFLLAATLLFSSEIYFMPHDGKIAETRLYNLFTHAKKEIKIVMYTFTNKKLARALKIAAKHGVRIYIIADKKEAKYKYSVIPRLAVLKNFHIYLLTGKKYKDGNKAKMHVKLAIVDDKTVITGSANYSYSAFYKNYEYIMINYENYIIKQFDNFFNHLRIVATNYRLSR</sequence>
<evidence type="ECO:0000313" key="9">
    <source>
        <dbReference type="EMBL" id="ACM92342.1"/>
    </source>
</evidence>
<dbReference type="AlphaFoldDB" id="B9L8B5"/>
<dbReference type="EC" id="3.1.4.4" evidence="3"/>
<accession>B9L8B5</accession>
<evidence type="ECO:0000313" key="10">
    <source>
        <dbReference type="Proteomes" id="UP000000448"/>
    </source>
</evidence>
<dbReference type="STRING" id="598659.NAMH_0454"/>
<dbReference type="HOGENOM" id="CLU_080814_2_2_7"/>
<reference evidence="9 10" key="1">
    <citation type="journal article" date="2009" name="PLoS Genet.">
        <title>Adaptations to submarine hydrothermal environments exemplified by the genome of Nautilia profundicola.</title>
        <authorList>
            <person name="Campbell B.J."/>
            <person name="Smith J.L."/>
            <person name="Hanson T.E."/>
            <person name="Klotz M.G."/>
            <person name="Stein L.Y."/>
            <person name="Lee C.K."/>
            <person name="Wu D."/>
            <person name="Robinson J.M."/>
            <person name="Khouri H.M."/>
            <person name="Eisen J.A."/>
            <person name="Cary S.C."/>
        </authorList>
    </citation>
    <scope>NUCLEOTIDE SEQUENCE [LARGE SCALE GENOMIC DNA]</scope>
    <source>
        <strain evidence="10">ATCC BAA-1463 / DSM 18972 / AmH</strain>
    </source>
</reference>
<dbReference type="GO" id="GO:0016042">
    <property type="term" value="P:lipid catabolic process"/>
    <property type="evidence" value="ECO:0007669"/>
    <property type="project" value="UniProtKB-KW"/>
</dbReference>
<dbReference type="InterPro" id="IPR001736">
    <property type="entry name" value="PLipase_D/transphosphatidylase"/>
</dbReference>
<dbReference type="SMART" id="SM00155">
    <property type="entry name" value="PLDc"/>
    <property type="match status" value="1"/>
</dbReference>
<feature type="transmembrane region" description="Helical" evidence="7">
    <location>
        <begin position="20"/>
        <end position="37"/>
    </location>
</feature>
<keyword evidence="4" id="KW-0378">Hydrolase</keyword>
<dbReference type="InterPro" id="IPR025202">
    <property type="entry name" value="PLD-like_dom"/>
</dbReference>
<evidence type="ECO:0000256" key="7">
    <source>
        <dbReference type="SAM" id="Phobius"/>
    </source>
</evidence>
<dbReference type="CDD" id="cd09116">
    <property type="entry name" value="PLDc_Nuc_like"/>
    <property type="match status" value="1"/>
</dbReference>
<comment type="catalytic activity">
    <reaction evidence="1">
        <text>a 1,2-diacyl-sn-glycero-3-phosphocholine + H2O = a 1,2-diacyl-sn-glycero-3-phosphate + choline + H(+)</text>
        <dbReference type="Rhea" id="RHEA:14445"/>
        <dbReference type="ChEBI" id="CHEBI:15354"/>
        <dbReference type="ChEBI" id="CHEBI:15377"/>
        <dbReference type="ChEBI" id="CHEBI:15378"/>
        <dbReference type="ChEBI" id="CHEBI:57643"/>
        <dbReference type="ChEBI" id="CHEBI:58608"/>
        <dbReference type="EC" id="3.1.4.4"/>
    </reaction>
</comment>
<dbReference type="PANTHER" id="PTHR43856">
    <property type="entry name" value="CARDIOLIPIN HYDROLASE"/>
    <property type="match status" value="1"/>
</dbReference>
<dbReference type="Gene3D" id="3.30.870.10">
    <property type="entry name" value="Endonuclease Chain A"/>
    <property type="match status" value="1"/>
</dbReference>
<evidence type="ECO:0000256" key="5">
    <source>
        <dbReference type="ARBA" id="ARBA00022963"/>
    </source>
</evidence>
<dbReference type="KEGG" id="nam:NAMH_0454"/>
<keyword evidence="7" id="KW-1133">Transmembrane helix</keyword>
<dbReference type="PROSITE" id="PS50035">
    <property type="entry name" value="PLD"/>
    <property type="match status" value="1"/>
</dbReference>
<dbReference type="Proteomes" id="UP000000448">
    <property type="component" value="Chromosome"/>
</dbReference>
<protein>
    <recommendedName>
        <fullName evidence="3">phospholipase D</fullName>
        <ecNumber evidence="3">3.1.4.4</ecNumber>
    </recommendedName>
</protein>
<dbReference type="EMBL" id="CP001279">
    <property type="protein sequence ID" value="ACM92342.1"/>
    <property type="molecule type" value="Genomic_DNA"/>
</dbReference>
<evidence type="ECO:0000256" key="2">
    <source>
        <dbReference type="ARBA" id="ARBA00008664"/>
    </source>
</evidence>
<keyword evidence="5" id="KW-0442">Lipid degradation</keyword>
<dbReference type="eggNOG" id="COG1502">
    <property type="taxonomic scope" value="Bacteria"/>
</dbReference>
<keyword evidence="7" id="KW-0472">Membrane</keyword>
<dbReference type="Pfam" id="PF13091">
    <property type="entry name" value="PLDc_2"/>
    <property type="match status" value="1"/>
</dbReference>
<dbReference type="SUPFAM" id="SSF56024">
    <property type="entry name" value="Phospholipase D/nuclease"/>
    <property type="match status" value="1"/>
</dbReference>
<evidence type="ECO:0000256" key="6">
    <source>
        <dbReference type="ARBA" id="ARBA00023098"/>
    </source>
</evidence>
<evidence type="ECO:0000256" key="3">
    <source>
        <dbReference type="ARBA" id="ARBA00012027"/>
    </source>
</evidence>
<dbReference type="GO" id="GO:0016891">
    <property type="term" value="F:RNA endonuclease activity producing 5'-phosphomonoesters, hydrolytic mechanism"/>
    <property type="evidence" value="ECO:0007669"/>
    <property type="project" value="TreeGrafter"/>
</dbReference>
<name>B9L8B5_NAUPA</name>
<proteinExistence type="inferred from homology"/>
<dbReference type="PANTHER" id="PTHR43856:SF1">
    <property type="entry name" value="MITOCHONDRIAL CARDIOLIPIN HYDROLASE"/>
    <property type="match status" value="1"/>
</dbReference>
<evidence type="ECO:0000256" key="4">
    <source>
        <dbReference type="ARBA" id="ARBA00022801"/>
    </source>
</evidence>
<feature type="domain" description="PLD phosphodiesterase" evidence="8">
    <location>
        <begin position="124"/>
        <end position="151"/>
    </location>
</feature>
<evidence type="ECO:0000256" key="1">
    <source>
        <dbReference type="ARBA" id="ARBA00000798"/>
    </source>
</evidence>
<dbReference type="GO" id="GO:0006793">
    <property type="term" value="P:phosphorus metabolic process"/>
    <property type="evidence" value="ECO:0007669"/>
    <property type="project" value="UniProtKB-ARBA"/>
</dbReference>
<keyword evidence="7" id="KW-0812">Transmembrane</keyword>
<dbReference type="GO" id="GO:0004630">
    <property type="term" value="F:phospholipase D activity"/>
    <property type="evidence" value="ECO:0007669"/>
    <property type="project" value="UniProtKB-EC"/>
</dbReference>
<comment type="similarity">
    <text evidence="2">Belongs to the phospholipase D family.</text>
</comment>
<dbReference type="InterPro" id="IPR051406">
    <property type="entry name" value="PLD_domain"/>
</dbReference>
<keyword evidence="6" id="KW-0443">Lipid metabolism</keyword>
<gene>
    <name evidence="9" type="ordered locus">NAMH_0454</name>
</gene>
<organism evidence="9 10">
    <name type="scientific">Nautilia profundicola (strain ATCC BAA-1463 / DSM 18972 / AmH)</name>
    <dbReference type="NCBI Taxonomy" id="598659"/>
    <lineage>
        <taxon>Bacteria</taxon>
        <taxon>Pseudomonadati</taxon>
        <taxon>Campylobacterota</taxon>
        <taxon>Epsilonproteobacteria</taxon>
        <taxon>Nautiliales</taxon>
        <taxon>Nautiliaceae</taxon>
        <taxon>Nautilia</taxon>
    </lineage>
</organism>
<keyword evidence="10" id="KW-1185">Reference proteome</keyword>
<evidence type="ECO:0000259" key="8">
    <source>
        <dbReference type="PROSITE" id="PS50035"/>
    </source>
</evidence>